<sequence length="296" mass="34021">MGAKRGATGRRLELGIQLRQLRENCPPIEENRLKGMTRKEAVRGLKDLSEPTLARIELGELNFRRNIGNLRTLLKRYGVTDDELIKQLIELNREAPNEEWLTQYRSFLPTGMPHYVGLEAEAVAIAAYHPTVVHGLLQTEAYAKAVYETDRPVEDTTAEFIKRHVELRMERKRRVLTREGPVRLRFILGEAAVRIPIGGDEVMREQYEEIIRLAHEDHVSIQILPFRRGYRAINDFAILDLGELPTRVQVDNAWGAVSTSDKPREVNRFTRRFNAMVGVALGVEETIDFLTELTRR</sequence>
<keyword evidence="3" id="KW-1185">Reference proteome</keyword>
<evidence type="ECO:0000259" key="1">
    <source>
        <dbReference type="Pfam" id="PF19054"/>
    </source>
</evidence>
<comment type="caution">
    <text evidence="2">The sequence shown here is derived from an EMBL/GenBank/DDBJ whole genome shotgun (WGS) entry which is preliminary data.</text>
</comment>
<reference evidence="2 3" key="1">
    <citation type="submission" date="2019-06" db="EMBL/GenBank/DDBJ databases">
        <title>Comparative genomics and metabolomics analyses of clavulanic acid producing Streptomyces species provides insight into specialized metabolism and evolution of beta-lactam biosynthetic gene clusters.</title>
        <authorList>
            <person name="Moore M.A."/>
            <person name="Cruz-Morales P."/>
            <person name="Barona Gomez F."/>
            <person name="Kapil T."/>
        </authorList>
    </citation>
    <scope>NUCLEOTIDE SEQUENCE [LARGE SCALE GENOMIC DNA]</scope>
    <source>
        <strain evidence="2 3">T-272</strain>
    </source>
</reference>
<dbReference type="CDD" id="cd00093">
    <property type="entry name" value="HTH_XRE"/>
    <property type="match status" value="1"/>
</dbReference>
<dbReference type="InterPro" id="IPR043917">
    <property type="entry name" value="DUF5753"/>
</dbReference>
<dbReference type="Proteomes" id="UP000460558">
    <property type="component" value="Unassembled WGS sequence"/>
</dbReference>
<organism evidence="2 3">
    <name type="scientific">Streptomyces katsurahamanus</name>
    <dbReference type="NCBI Taxonomy" id="2577098"/>
    <lineage>
        <taxon>Bacteria</taxon>
        <taxon>Bacillati</taxon>
        <taxon>Actinomycetota</taxon>
        <taxon>Actinomycetes</taxon>
        <taxon>Kitasatosporales</taxon>
        <taxon>Streptomycetaceae</taxon>
        <taxon>Streptomyces</taxon>
    </lineage>
</organism>
<dbReference type="Pfam" id="PF13560">
    <property type="entry name" value="HTH_31"/>
    <property type="match status" value="1"/>
</dbReference>
<evidence type="ECO:0000313" key="3">
    <source>
        <dbReference type="Proteomes" id="UP000460558"/>
    </source>
</evidence>
<gene>
    <name evidence="2" type="ORF">FFZ77_11435</name>
</gene>
<proteinExistence type="predicted"/>
<evidence type="ECO:0000313" key="2">
    <source>
        <dbReference type="EMBL" id="MQS36191.1"/>
    </source>
</evidence>
<feature type="domain" description="DUF5753" evidence="1">
    <location>
        <begin position="114"/>
        <end position="292"/>
    </location>
</feature>
<dbReference type="InterPro" id="IPR001387">
    <property type="entry name" value="Cro/C1-type_HTH"/>
</dbReference>
<accession>A0ABW9NSQ8</accession>
<dbReference type="EMBL" id="VDEQ01000111">
    <property type="protein sequence ID" value="MQS36191.1"/>
    <property type="molecule type" value="Genomic_DNA"/>
</dbReference>
<name>A0ABW9NSQ8_9ACTN</name>
<protein>
    <submittedName>
        <fullName evidence="2">Helix-turn-helix domain-containing protein</fullName>
    </submittedName>
</protein>
<dbReference type="Pfam" id="PF19054">
    <property type="entry name" value="DUF5753"/>
    <property type="match status" value="1"/>
</dbReference>